<name>A0A0N4UWP7_ENTVE</name>
<dbReference type="STRING" id="51028.A0A0N4UWP7"/>
<dbReference type="EC" id="2.4.1.-" evidence="3"/>
<accession>A0A0N4UWP7</accession>
<evidence type="ECO:0000313" key="5">
    <source>
        <dbReference type="Proteomes" id="UP000274131"/>
    </source>
</evidence>
<organism evidence="6">
    <name type="scientific">Enterobius vermicularis</name>
    <name type="common">Human pinworm</name>
    <dbReference type="NCBI Taxonomy" id="51028"/>
    <lineage>
        <taxon>Eukaryota</taxon>
        <taxon>Metazoa</taxon>
        <taxon>Ecdysozoa</taxon>
        <taxon>Nematoda</taxon>
        <taxon>Chromadorea</taxon>
        <taxon>Rhabditida</taxon>
        <taxon>Spirurina</taxon>
        <taxon>Oxyuridomorpha</taxon>
        <taxon>Oxyuroidea</taxon>
        <taxon>Oxyuridae</taxon>
        <taxon>Enterobius</taxon>
    </lineage>
</organism>
<sequence length="119" mass="13927">MAYEKRVIQFGFTVANKRSRFENPIFIVASDDIKWTTAVLQQLSENDTYFLKDSTAEVDMATLALCNHTIATVGSFSWWTAYLTDGQTVYYKEWPKRFSSLEKLVEHKDYFLPFWTGMK</sequence>
<dbReference type="Proteomes" id="UP000274131">
    <property type="component" value="Unassembled WGS sequence"/>
</dbReference>
<keyword evidence="3" id="KW-0325">Glycoprotein</keyword>
<dbReference type="PANTHER" id="PTHR11927:SF9">
    <property type="entry name" value="L-FUCOSYLTRANSFERASE"/>
    <property type="match status" value="1"/>
</dbReference>
<reference evidence="6" key="1">
    <citation type="submission" date="2017-02" db="UniProtKB">
        <authorList>
            <consortium name="WormBaseParasite"/>
        </authorList>
    </citation>
    <scope>IDENTIFICATION</scope>
</reference>
<evidence type="ECO:0000256" key="1">
    <source>
        <dbReference type="ARBA" id="ARBA00022676"/>
    </source>
</evidence>
<dbReference type="PANTHER" id="PTHR11927">
    <property type="entry name" value="GALACTOSIDE 2-L-FUCOSYLTRANSFERASE"/>
    <property type="match status" value="1"/>
</dbReference>
<proteinExistence type="inferred from homology"/>
<dbReference type="WBParaSite" id="EVEC_0000192501-mRNA-1">
    <property type="protein sequence ID" value="EVEC_0000192501-mRNA-1"/>
    <property type="gene ID" value="EVEC_0000192501"/>
</dbReference>
<dbReference type="EMBL" id="UXUI01007242">
    <property type="protein sequence ID" value="VDD86490.1"/>
    <property type="molecule type" value="Genomic_DNA"/>
</dbReference>
<reference evidence="4 5" key="2">
    <citation type="submission" date="2018-10" db="EMBL/GenBank/DDBJ databases">
        <authorList>
            <consortium name="Pathogen Informatics"/>
        </authorList>
    </citation>
    <scope>NUCLEOTIDE SEQUENCE [LARGE SCALE GENOMIC DNA]</scope>
</reference>
<evidence type="ECO:0000313" key="4">
    <source>
        <dbReference type="EMBL" id="VDD86490.1"/>
    </source>
</evidence>
<keyword evidence="1 3" id="KW-0328">Glycosyltransferase</keyword>
<keyword evidence="3" id="KW-0333">Golgi apparatus</keyword>
<keyword evidence="5" id="KW-1185">Reference proteome</keyword>
<dbReference type="OrthoDB" id="3226at2759"/>
<comment type="similarity">
    <text evidence="3">Belongs to the glycosyltransferase 11 family.</text>
</comment>
<dbReference type="GO" id="GO:0008107">
    <property type="term" value="F:galactoside 2-alpha-L-fucosyltransferase activity"/>
    <property type="evidence" value="ECO:0007669"/>
    <property type="project" value="InterPro"/>
</dbReference>
<dbReference type="Pfam" id="PF01531">
    <property type="entry name" value="Glyco_transf_11"/>
    <property type="match status" value="1"/>
</dbReference>
<gene>
    <name evidence="4" type="ORF">EVEC_LOCUS1633</name>
</gene>
<evidence type="ECO:0000313" key="6">
    <source>
        <dbReference type="WBParaSite" id="EVEC_0000192501-mRNA-1"/>
    </source>
</evidence>
<keyword evidence="3" id="KW-0812">Transmembrane</keyword>
<keyword evidence="2 3" id="KW-0808">Transferase</keyword>
<evidence type="ECO:0000256" key="3">
    <source>
        <dbReference type="RuleBase" id="RU363129"/>
    </source>
</evidence>
<evidence type="ECO:0000256" key="2">
    <source>
        <dbReference type="ARBA" id="ARBA00022679"/>
    </source>
</evidence>
<dbReference type="AlphaFoldDB" id="A0A0N4UWP7"/>
<dbReference type="GO" id="GO:0032580">
    <property type="term" value="C:Golgi cisterna membrane"/>
    <property type="evidence" value="ECO:0007669"/>
    <property type="project" value="UniProtKB-SubCell"/>
</dbReference>
<comment type="subcellular location">
    <subcellularLocation>
        <location evidence="3">Golgi apparatus</location>
        <location evidence="3">Golgi stack membrane</location>
        <topology evidence="3">Single-pass type II membrane protein</topology>
    </subcellularLocation>
</comment>
<keyword evidence="3" id="KW-0735">Signal-anchor</keyword>
<protein>
    <recommendedName>
        <fullName evidence="3">L-Fucosyltransferase</fullName>
        <ecNumber evidence="3">2.4.1.-</ecNumber>
    </recommendedName>
</protein>
<dbReference type="GO" id="GO:0005975">
    <property type="term" value="P:carbohydrate metabolic process"/>
    <property type="evidence" value="ECO:0007669"/>
    <property type="project" value="InterPro"/>
</dbReference>
<dbReference type="UniPathway" id="UPA00378"/>
<dbReference type="InterPro" id="IPR002516">
    <property type="entry name" value="Glyco_trans_11"/>
</dbReference>
<comment type="pathway">
    <text evidence="3">Protein modification; protein glycosylation.</text>
</comment>